<evidence type="ECO:0000256" key="1">
    <source>
        <dbReference type="SAM" id="Phobius"/>
    </source>
</evidence>
<keyword evidence="1" id="KW-0812">Transmembrane</keyword>
<accession>A0A3M7QQX6</accession>
<evidence type="ECO:0000313" key="3">
    <source>
        <dbReference type="Proteomes" id="UP000276133"/>
    </source>
</evidence>
<dbReference type="Proteomes" id="UP000276133">
    <property type="component" value="Unassembled WGS sequence"/>
</dbReference>
<keyword evidence="3" id="KW-1185">Reference proteome</keyword>
<comment type="caution">
    <text evidence="2">The sequence shown here is derived from an EMBL/GenBank/DDBJ whole genome shotgun (WGS) entry which is preliminary data.</text>
</comment>
<proteinExistence type="predicted"/>
<gene>
    <name evidence="2" type="ORF">BpHYR1_034162</name>
</gene>
<keyword evidence="1" id="KW-1133">Transmembrane helix</keyword>
<organism evidence="2 3">
    <name type="scientific">Brachionus plicatilis</name>
    <name type="common">Marine rotifer</name>
    <name type="synonym">Brachionus muelleri</name>
    <dbReference type="NCBI Taxonomy" id="10195"/>
    <lineage>
        <taxon>Eukaryota</taxon>
        <taxon>Metazoa</taxon>
        <taxon>Spiralia</taxon>
        <taxon>Gnathifera</taxon>
        <taxon>Rotifera</taxon>
        <taxon>Eurotatoria</taxon>
        <taxon>Monogononta</taxon>
        <taxon>Pseudotrocha</taxon>
        <taxon>Ploima</taxon>
        <taxon>Brachionidae</taxon>
        <taxon>Brachionus</taxon>
    </lineage>
</organism>
<reference evidence="2 3" key="1">
    <citation type="journal article" date="2018" name="Sci. Rep.">
        <title>Genomic signatures of local adaptation to the degree of environmental predictability in rotifers.</title>
        <authorList>
            <person name="Franch-Gras L."/>
            <person name="Hahn C."/>
            <person name="Garcia-Roger E.M."/>
            <person name="Carmona M.J."/>
            <person name="Serra M."/>
            <person name="Gomez A."/>
        </authorList>
    </citation>
    <scope>NUCLEOTIDE SEQUENCE [LARGE SCALE GENOMIC DNA]</scope>
    <source>
        <strain evidence="2">HYR1</strain>
    </source>
</reference>
<keyword evidence="1" id="KW-0472">Membrane</keyword>
<sequence length="121" mass="14577">MHEDDGVQMARKFKMSTQMFTNFFAQNLNDIAKPACLPFSTTNMFFWLFFLISLVDSVKFVCSQIKINMELKLDCFYFYKILNDLLRNVEILIIYKTVCHKYQFFETEEFSQKNYEPELKK</sequence>
<feature type="transmembrane region" description="Helical" evidence="1">
    <location>
        <begin position="44"/>
        <end position="62"/>
    </location>
</feature>
<dbReference type="EMBL" id="REGN01005345">
    <property type="protein sequence ID" value="RNA13683.1"/>
    <property type="molecule type" value="Genomic_DNA"/>
</dbReference>
<protein>
    <submittedName>
        <fullName evidence="2">Uncharacterized protein</fullName>
    </submittedName>
</protein>
<evidence type="ECO:0000313" key="2">
    <source>
        <dbReference type="EMBL" id="RNA13683.1"/>
    </source>
</evidence>
<name>A0A3M7QQX6_BRAPC</name>
<dbReference type="AlphaFoldDB" id="A0A3M7QQX6"/>